<keyword evidence="2" id="KW-1185">Reference proteome</keyword>
<dbReference type="Proteomes" id="UP001223390">
    <property type="component" value="Unassembled WGS sequence"/>
</dbReference>
<dbReference type="RefSeq" id="WP_285341722.1">
    <property type="nucleotide sequence ID" value="NZ_JASITI010000010.1"/>
</dbReference>
<evidence type="ECO:0000313" key="1">
    <source>
        <dbReference type="EMBL" id="MDK9496174.1"/>
    </source>
</evidence>
<dbReference type="EMBL" id="JASITI010000010">
    <property type="protein sequence ID" value="MDK9496174.1"/>
    <property type="molecule type" value="Genomic_DNA"/>
</dbReference>
<accession>A0ABT7GTC8</accession>
<comment type="caution">
    <text evidence="1">The sequence shown here is derived from an EMBL/GenBank/DDBJ whole genome shotgun (WGS) entry which is preliminary data.</text>
</comment>
<organism evidence="1 2">
    <name type="scientific">Streptomyces katrae</name>
    <dbReference type="NCBI Taxonomy" id="68223"/>
    <lineage>
        <taxon>Bacteria</taxon>
        <taxon>Bacillati</taxon>
        <taxon>Actinomycetota</taxon>
        <taxon>Actinomycetes</taxon>
        <taxon>Kitasatosporales</taxon>
        <taxon>Streptomycetaceae</taxon>
        <taxon>Streptomyces</taxon>
    </lineage>
</organism>
<reference evidence="1 2" key="1">
    <citation type="submission" date="2023-05" db="EMBL/GenBank/DDBJ databases">
        <title>Sequencing and Assembly of Streptomyces sp. NP73.</title>
        <authorList>
            <person name="Konwar A.N."/>
            <person name="Saikia K."/>
            <person name="Thakur D."/>
        </authorList>
    </citation>
    <scope>NUCLEOTIDE SEQUENCE [LARGE SCALE GENOMIC DNA]</scope>
    <source>
        <strain evidence="1 2">NP73</strain>
    </source>
</reference>
<gene>
    <name evidence="1" type="ORF">QEZ40_000518</name>
</gene>
<proteinExistence type="predicted"/>
<name>A0ABT7GTC8_9ACTN</name>
<evidence type="ECO:0000313" key="2">
    <source>
        <dbReference type="Proteomes" id="UP001223390"/>
    </source>
</evidence>
<protein>
    <submittedName>
        <fullName evidence="1">Helix-turn-helix domain-containing protein</fullName>
    </submittedName>
</protein>
<sequence length="73" mass="7766">MLAALHNRITELSQAQPVTALCAVARLQDTAPALAVDAVRAARQAMVTWEAVGAALGCSRQSAHERFVRHATD</sequence>